<accession>A0A812MI98</accession>
<feature type="transmembrane region" description="Helical" evidence="1">
    <location>
        <begin position="20"/>
        <end position="40"/>
    </location>
</feature>
<dbReference type="EMBL" id="CAJNDS010001413">
    <property type="protein sequence ID" value="CAE7258506.1"/>
    <property type="molecule type" value="Genomic_DNA"/>
</dbReference>
<keyword evidence="1" id="KW-0812">Transmembrane</keyword>
<organism evidence="2 3">
    <name type="scientific">Symbiodinium natans</name>
    <dbReference type="NCBI Taxonomy" id="878477"/>
    <lineage>
        <taxon>Eukaryota</taxon>
        <taxon>Sar</taxon>
        <taxon>Alveolata</taxon>
        <taxon>Dinophyceae</taxon>
        <taxon>Suessiales</taxon>
        <taxon>Symbiodiniaceae</taxon>
        <taxon>Symbiodinium</taxon>
    </lineage>
</organism>
<name>A0A812MI98_9DINO</name>
<dbReference type="Proteomes" id="UP000604046">
    <property type="component" value="Unassembled WGS sequence"/>
</dbReference>
<dbReference type="AlphaFoldDB" id="A0A812MI98"/>
<dbReference type="OrthoDB" id="9950795at2759"/>
<protein>
    <submittedName>
        <fullName evidence="2">Uncharacterized protein</fullName>
    </submittedName>
</protein>
<evidence type="ECO:0000313" key="3">
    <source>
        <dbReference type="Proteomes" id="UP000604046"/>
    </source>
</evidence>
<proteinExistence type="predicted"/>
<dbReference type="PANTHER" id="PTHR47202">
    <property type="entry name" value="HISTIDINE-RICH GLYCOPROTEIN"/>
    <property type="match status" value="1"/>
</dbReference>
<feature type="transmembrane region" description="Helical" evidence="1">
    <location>
        <begin position="140"/>
        <end position="172"/>
    </location>
</feature>
<feature type="transmembrane region" description="Helical" evidence="1">
    <location>
        <begin position="61"/>
        <end position="84"/>
    </location>
</feature>
<evidence type="ECO:0000256" key="1">
    <source>
        <dbReference type="SAM" id="Phobius"/>
    </source>
</evidence>
<dbReference type="PANTHER" id="PTHR47202:SF2">
    <property type="entry name" value="G-PROTEIN COUPLED RECEPTORS FAMILY 1 PROFILE DOMAIN-CONTAINING PROTEIN"/>
    <property type="match status" value="1"/>
</dbReference>
<sequence length="218" mass="23955">MQSAVHSVTTLFVDTPVCGLLKIVWCVMLVLCLDCLRNVFKSAGASSDASMANAQMFEAFAAKEGALVLALNLATMMAIQALHITTGSATYRCLADVVCEGQQLYISLPFIAFHCISLHCISLHFVAFHCISLHCISLHFIAFHCIALHYITLHFIAFHCISLHFIAFHYISVHFITFHCIHDIGSWGLSSWCLGCAVCCRLCCQRSPEALRQIGAGS</sequence>
<evidence type="ECO:0000313" key="2">
    <source>
        <dbReference type="EMBL" id="CAE7258506.1"/>
    </source>
</evidence>
<keyword evidence="1" id="KW-1133">Transmembrane helix</keyword>
<keyword evidence="3" id="KW-1185">Reference proteome</keyword>
<feature type="transmembrane region" description="Helical" evidence="1">
    <location>
        <begin position="104"/>
        <end position="128"/>
    </location>
</feature>
<gene>
    <name evidence="2" type="ORF">SNAT2548_LOCUS13451</name>
</gene>
<comment type="caution">
    <text evidence="2">The sequence shown here is derived from an EMBL/GenBank/DDBJ whole genome shotgun (WGS) entry which is preliminary data.</text>
</comment>
<keyword evidence="1" id="KW-0472">Membrane</keyword>
<reference evidence="2" key="1">
    <citation type="submission" date="2021-02" db="EMBL/GenBank/DDBJ databases">
        <authorList>
            <person name="Dougan E. K."/>
            <person name="Rhodes N."/>
            <person name="Thang M."/>
            <person name="Chan C."/>
        </authorList>
    </citation>
    <scope>NUCLEOTIDE SEQUENCE</scope>
</reference>